<dbReference type="GO" id="GO:0000725">
    <property type="term" value="P:recombinational repair"/>
    <property type="evidence" value="ECO:0007669"/>
    <property type="project" value="TreeGrafter"/>
</dbReference>
<evidence type="ECO:0000256" key="3">
    <source>
        <dbReference type="ARBA" id="ARBA00022806"/>
    </source>
</evidence>
<dbReference type="PROSITE" id="PS50965">
    <property type="entry name" value="NERD"/>
    <property type="match status" value="1"/>
</dbReference>
<dbReference type="Pfam" id="PF08378">
    <property type="entry name" value="NERD"/>
    <property type="match status" value="1"/>
</dbReference>
<comment type="catalytic activity">
    <reaction evidence="6">
        <text>Couples ATP hydrolysis with the unwinding of duplex DNA by translocating in the 3'-5' direction.</text>
        <dbReference type="EC" id="5.6.2.4"/>
    </reaction>
</comment>
<evidence type="ECO:0000256" key="7">
    <source>
        <dbReference type="ARBA" id="ARBA00034808"/>
    </source>
</evidence>
<dbReference type="Pfam" id="PF13361">
    <property type="entry name" value="UvrD_C"/>
    <property type="match status" value="2"/>
</dbReference>
<dbReference type="GO" id="GO:0003677">
    <property type="term" value="F:DNA binding"/>
    <property type="evidence" value="ECO:0007669"/>
    <property type="project" value="InterPro"/>
</dbReference>
<name>A0A410S434_CORCK</name>
<dbReference type="Proteomes" id="UP000288758">
    <property type="component" value="Chromosome"/>
</dbReference>
<gene>
    <name evidence="11" type="primary">pcrA2_2</name>
    <name evidence="11" type="ORF">EJ065_7358</name>
</gene>
<keyword evidence="4" id="KW-0067">ATP-binding</keyword>
<evidence type="ECO:0000313" key="12">
    <source>
        <dbReference type="Proteomes" id="UP000288758"/>
    </source>
</evidence>
<evidence type="ECO:0000313" key="11">
    <source>
        <dbReference type="EMBL" id="QAT88882.1"/>
    </source>
</evidence>
<keyword evidence="2" id="KW-0378">Hydrolase</keyword>
<dbReference type="InterPro" id="IPR000212">
    <property type="entry name" value="DNA_helicase_UvrD/REP"/>
</dbReference>
<dbReference type="InterPro" id="IPR027417">
    <property type="entry name" value="P-loop_NTPase"/>
</dbReference>
<dbReference type="AlphaFoldDB" id="A0A410S434"/>
<evidence type="ECO:0000256" key="8">
    <source>
        <dbReference type="ARBA" id="ARBA00034923"/>
    </source>
</evidence>
<reference evidence="11 12" key="1">
    <citation type="submission" date="2018-12" db="EMBL/GenBank/DDBJ databases">
        <title>Complete Genome Sequence of the Corallopyronin A producing Myxobacterium Corallococcus coralloides B035.</title>
        <authorList>
            <person name="Bouhired S.M."/>
            <person name="Rupp O."/>
            <person name="Blom J."/>
            <person name="Schaeberle T.F."/>
            <person name="Kehraus S."/>
            <person name="Schiefer A."/>
            <person name="Pfarr K."/>
            <person name="Goesmann A."/>
            <person name="Hoerauf A."/>
            <person name="Koenig G.M."/>
        </authorList>
    </citation>
    <scope>NUCLEOTIDE SEQUENCE [LARGE SCALE GENOMIC DNA]</scope>
    <source>
        <strain evidence="11 12">B035</strain>
    </source>
</reference>
<dbReference type="GO" id="GO:0016887">
    <property type="term" value="F:ATP hydrolysis activity"/>
    <property type="evidence" value="ECO:0007669"/>
    <property type="project" value="RHEA"/>
</dbReference>
<comment type="catalytic activity">
    <reaction evidence="9">
        <text>ATP + H2O = ADP + phosphate + H(+)</text>
        <dbReference type="Rhea" id="RHEA:13065"/>
        <dbReference type="ChEBI" id="CHEBI:15377"/>
        <dbReference type="ChEBI" id="CHEBI:15378"/>
        <dbReference type="ChEBI" id="CHEBI:30616"/>
        <dbReference type="ChEBI" id="CHEBI:43474"/>
        <dbReference type="ChEBI" id="CHEBI:456216"/>
        <dbReference type="EC" id="5.6.2.4"/>
    </reaction>
</comment>
<keyword evidence="5" id="KW-0413">Isomerase</keyword>
<dbReference type="RefSeq" id="WP_205694696.1">
    <property type="nucleotide sequence ID" value="NZ_CP034669.1"/>
</dbReference>
<evidence type="ECO:0000256" key="5">
    <source>
        <dbReference type="ARBA" id="ARBA00023235"/>
    </source>
</evidence>
<keyword evidence="1" id="KW-0547">Nucleotide-binding</keyword>
<keyword evidence="3 11" id="KW-0347">Helicase</keyword>
<dbReference type="EMBL" id="CP034669">
    <property type="protein sequence ID" value="QAT88882.1"/>
    <property type="molecule type" value="Genomic_DNA"/>
</dbReference>
<protein>
    <recommendedName>
        <fullName evidence="7">DNA 3'-5' helicase</fullName>
        <ecNumber evidence="7">5.6.2.4</ecNumber>
    </recommendedName>
    <alternativeName>
        <fullName evidence="8">DNA 3'-5' helicase II</fullName>
    </alternativeName>
</protein>
<evidence type="ECO:0000256" key="6">
    <source>
        <dbReference type="ARBA" id="ARBA00034617"/>
    </source>
</evidence>
<feature type="domain" description="NERD" evidence="10">
    <location>
        <begin position="14"/>
        <end position="129"/>
    </location>
</feature>
<evidence type="ECO:0000259" key="10">
    <source>
        <dbReference type="PROSITE" id="PS50965"/>
    </source>
</evidence>
<dbReference type="InterPro" id="IPR014016">
    <property type="entry name" value="UvrD-like_ATP-bd"/>
</dbReference>
<dbReference type="InterPro" id="IPR014017">
    <property type="entry name" value="DNA_helicase_UvrD-like_C"/>
</dbReference>
<dbReference type="GO" id="GO:0005524">
    <property type="term" value="F:ATP binding"/>
    <property type="evidence" value="ECO:0007669"/>
    <property type="project" value="UniProtKB-KW"/>
</dbReference>
<evidence type="ECO:0000256" key="1">
    <source>
        <dbReference type="ARBA" id="ARBA00022741"/>
    </source>
</evidence>
<dbReference type="InterPro" id="IPR011528">
    <property type="entry name" value="NERD"/>
</dbReference>
<dbReference type="SUPFAM" id="SSF52540">
    <property type="entry name" value="P-loop containing nucleoside triphosphate hydrolases"/>
    <property type="match status" value="1"/>
</dbReference>
<proteinExistence type="predicted"/>
<dbReference type="PANTHER" id="PTHR11070:SF2">
    <property type="entry name" value="ATP-DEPENDENT DNA HELICASE SRS2"/>
    <property type="match status" value="1"/>
</dbReference>
<dbReference type="PANTHER" id="PTHR11070">
    <property type="entry name" value="UVRD / RECB / PCRA DNA HELICASE FAMILY MEMBER"/>
    <property type="match status" value="1"/>
</dbReference>
<evidence type="ECO:0000256" key="4">
    <source>
        <dbReference type="ARBA" id="ARBA00022840"/>
    </source>
</evidence>
<evidence type="ECO:0000256" key="9">
    <source>
        <dbReference type="ARBA" id="ARBA00048988"/>
    </source>
</evidence>
<sequence>MATLIPSLNQCLGRMQAGEKRFARRLEEKLEDDYLLWYDVPIGGTGHHPDFIVLHPRRGLLVLEVKDWKRDTLRNIDKTRAVLMTQTGLKEVANPFEQSRVYAQEIATLLQRDPMLVNPEGPHRGRLVLPWSHGVVLSNITRKQFDEGDLGKVLPPSRVICRDEMGEDVDPERFQKQLWDMFPWSPTQPISLPQLDRIRWHVFPELRIGSGPLARSAPVQAELELSVPDLIRIMDLQQEQLARSLGEGHRVIHGVAGSGKTMILGYRCLQLARTLHRPILVLCFGKPLYGWLEQLLRAQGLSNQVVIQTFHAWCHAQLRHFHVGLPPQGLSSGEFAEQLVQRVIAAVDRGLIPRGQYGAVLIDEGHDFHPEWFKLISQMVDPGTNSLLLLYDDAQTIYPHKRFSFRSVGIQAQGRTTILRLNYRNTADILQFAADFAREVLTPSDADEDGVPLVQPQSAGRRGPVPKVVTLPNLHEELRYIAGRFQQLHAEGHAWNEMALLYRSTDIGQRAVQHLNHMGIPLQWVGKGSGQSAFKSSEASVKVLTFHSSKGLEFPVVAIPRLKRPAPERPDAKEEARLLYVAMTRAMDQLVLTAS</sequence>
<dbReference type="Gene3D" id="3.40.50.300">
    <property type="entry name" value="P-loop containing nucleotide triphosphate hydrolases"/>
    <property type="match status" value="2"/>
</dbReference>
<dbReference type="Pfam" id="PF00580">
    <property type="entry name" value="UvrD-helicase"/>
    <property type="match status" value="1"/>
</dbReference>
<accession>A0A410S434</accession>
<organism evidence="11 12">
    <name type="scientific">Corallococcus coralloides</name>
    <name type="common">Myxococcus coralloides</name>
    <dbReference type="NCBI Taxonomy" id="184914"/>
    <lineage>
        <taxon>Bacteria</taxon>
        <taxon>Pseudomonadati</taxon>
        <taxon>Myxococcota</taxon>
        <taxon>Myxococcia</taxon>
        <taxon>Myxococcales</taxon>
        <taxon>Cystobacterineae</taxon>
        <taxon>Myxococcaceae</taxon>
        <taxon>Corallococcus</taxon>
    </lineage>
</organism>
<dbReference type="EC" id="5.6.2.4" evidence="7"/>
<evidence type="ECO:0000256" key="2">
    <source>
        <dbReference type="ARBA" id="ARBA00022801"/>
    </source>
</evidence>
<dbReference type="GO" id="GO:0043138">
    <property type="term" value="F:3'-5' DNA helicase activity"/>
    <property type="evidence" value="ECO:0007669"/>
    <property type="project" value="UniProtKB-EC"/>
</dbReference>